<dbReference type="Proteomes" id="UP001165444">
    <property type="component" value="Unassembled WGS sequence"/>
</dbReference>
<feature type="transmembrane region" description="Helical" evidence="11">
    <location>
        <begin position="216"/>
        <end position="237"/>
    </location>
</feature>
<evidence type="ECO:0000256" key="9">
    <source>
        <dbReference type="ARBA" id="ARBA00023136"/>
    </source>
</evidence>
<dbReference type="InterPro" id="IPR045083">
    <property type="entry name" value="ATP_synth_F0_asu_bact/mt"/>
</dbReference>
<keyword evidence="9 11" id="KW-0472">Membrane</keyword>
<dbReference type="NCBIfam" id="TIGR01131">
    <property type="entry name" value="ATP_synt_6_or_A"/>
    <property type="match status" value="1"/>
</dbReference>
<keyword evidence="11" id="KW-1003">Cell membrane</keyword>
<evidence type="ECO:0000313" key="15">
    <source>
        <dbReference type="Proteomes" id="UP001165444"/>
    </source>
</evidence>
<reference evidence="14 15" key="1">
    <citation type="submission" date="2022-03" db="EMBL/GenBank/DDBJ databases">
        <title>Parabacteroides sp. nov. isolated from swine feces.</title>
        <authorList>
            <person name="Bak J.E."/>
        </authorList>
    </citation>
    <scope>NUCLEOTIDE SEQUENCE [LARGE SCALE GENOMIC DNA]</scope>
    <source>
        <strain evidence="14 15">AGMB00274</strain>
    </source>
</reference>
<evidence type="ECO:0000256" key="4">
    <source>
        <dbReference type="ARBA" id="ARBA00022547"/>
    </source>
</evidence>
<feature type="transmembrane region" description="Helical" evidence="11">
    <location>
        <begin position="118"/>
        <end position="137"/>
    </location>
</feature>
<feature type="chain" id="PRO_5045169439" description="ATP synthase subunit a" evidence="13">
    <location>
        <begin position="27"/>
        <end position="348"/>
    </location>
</feature>
<gene>
    <name evidence="11 14" type="primary">atpB</name>
    <name evidence="14" type="ORF">MUN53_06795</name>
</gene>
<evidence type="ECO:0000256" key="13">
    <source>
        <dbReference type="SAM" id="SignalP"/>
    </source>
</evidence>
<dbReference type="HAMAP" id="MF_01393">
    <property type="entry name" value="ATP_synth_a_bact"/>
    <property type="match status" value="1"/>
</dbReference>
<keyword evidence="5 11" id="KW-0812">Transmembrane</keyword>
<keyword evidence="6 11" id="KW-0375">Hydrogen ion transport</keyword>
<dbReference type="SUPFAM" id="SSF81336">
    <property type="entry name" value="F1F0 ATP synthase subunit A"/>
    <property type="match status" value="1"/>
</dbReference>
<keyword evidence="4 11" id="KW-0138">CF(0)</keyword>
<feature type="transmembrane region" description="Helical" evidence="11">
    <location>
        <begin position="284"/>
        <end position="303"/>
    </location>
</feature>
<protein>
    <recommendedName>
        <fullName evidence="11 12">ATP synthase subunit a</fullName>
    </recommendedName>
    <alternativeName>
        <fullName evidence="11">ATP synthase F0 sector subunit a</fullName>
    </alternativeName>
    <alternativeName>
        <fullName evidence="11">F-ATPase subunit 6</fullName>
    </alternativeName>
</protein>
<feature type="signal peptide" evidence="13">
    <location>
        <begin position="1"/>
        <end position="26"/>
    </location>
</feature>
<evidence type="ECO:0000256" key="1">
    <source>
        <dbReference type="ARBA" id="ARBA00004141"/>
    </source>
</evidence>
<feature type="transmembrane region" description="Helical" evidence="11">
    <location>
        <begin position="181"/>
        <end position="204"/>
    </location>
</feature>
<dbReference type="Gene3D" id="1.20.120.220">
    <property type="entry name" value="ATP synthase, F0 complex, subunit A"/>
    <property type="match status" value="1"/>
</dbReference>
<keyword evidence="3 11" id="KW-0813">Transport</keyword>
<evidence type="ECO:0000256" key="11">
    <source>
        <dbReference type="HAMAP-Rule" id="MF_01393"/>
    </source>
</evidence>
<keyword evidence="10 11" id="KW-0066">ATP synthesis</keyword>
<dbReference type="InterPro" id="IPR000568">
    <property type="entry name" value="ATP_synth_F0_asu"/>
</dbReference>
<evidence type="ECO:0000256" key="10">
    <source>
        <dbReference type="ARBA" id="ARBA00023310"/>
    </source>
</evidence>
<keyword evidence="15" id="KW-1185">Reference proteome</keyword>
<comment type="function">
    <text evidence="11 12">Key component of the proton channel; it plays a direct role in the translocation of protons across the membrane.</text>
</comment>
<organism evidence="14 15">
    <name type="scientific">Parabacteroides faecalis</name>
    <dbReference type="NCBI Taxonomy" id="2924040"/>
    <lineage>
        <taxon>Bacteria</taxon>
        <taxon>Pseudomonadati</taxon>
        <taxon>Bacteroidota</taxon>
        <taxon>Bacteroidia</taxon>
        <taxon>Bacteroidales</taxon>
        <taxon>Tannerellaceae</taxon>
        <taxon>Parabacteroides</taxon>
    </lineage>
</organism>
<evidence type="ECO:0000256" key="8">
    <source>
        <dbReference type="ARBA" id="ARBA00023065"/>
    </source>
</evidence>
<evidence type="ECO:0000256" key="3">
    <source>
        <dbReference type="ARBA" id="ARBA00022448"/>
    </source>
</evidence>
<evidence type="ECO:0000313" key="14">
    <source>
        <dbReference type="EMBL" id="MCJ2380319.1"/>
    </source>
</evidence>
<keyword evidence="8 11" id="KW-0406">Ion transport</keyword>
<accession>A0ABT0C005</accession>
<evidence type="ECO:0000256" key="6">
    <source>
        <dbReference type="ARBA" id="ARBA00022781"/>
    </source>
</evidence>
<evidence type="ECO:0000256" key="5">
    <source>
        <dbReference type="ARBA" id="ARBA00022692"/>
    </source>
</evidence>
<evidence type="ECO:0000256" key="2">
    <source>
        <dbReference type="ARBA" id="ARBA00006810"/>
    </source>
</evidence>
<feature type="transmembrane region" description="Helical" evidence="11">
    <location>
        <begin position="149"/>
        <end position="166"/>
    </location>
</feature>
<evidence type="ECO:0000256" key="7">
    <source>
        <dbReference type="ARBA" id="ARBA00022989"/>
    </source>
</evidence>
<name>A0ABT0C005_9BACT</name>
<dbReference type="EMBL" id="JAKZMM010000013">
    <property type="protein sequence ID" value="MCJ2380319.1"/>
    <property type="molecule type" value="Genomic_DNA"/>
</dbReference>
<dbReference type="CDD" id="cd00310">
    <property type="entry name" value="ATP-synt_Fo_a_6"/>
    <property type="match status" value="1"/>
</dbReference>
<comment type="similarity">
    <text evidence="2 11 12">Belongs to the ATPase A chain family.</text>
</comment>
<sequence length="348" mass="39381">MNRINYKHFKWLLSICLLLVSFQLRAAEEELNVQEVVFSHIQDAYTWHITEWGDHEISIPLPVIVKSQENGWHVFLSSRLHEGENYQGFSIAQEGDYAGKIVETLSSGEVVRPLDFSMTKNVCGLLLSCTLLSILILKTAQWYKKHPGKAPGGFFGLIEMVITYIYEDVIKKNVGESYRFFSPYLLTVFFFILINNLLGIIPIFPGGANLTGNITITMVLAVCTFIAVNVFGTKAYWKDIFWPNTPIYLKCPLPIMPFVEFFGVFTKPFALMIRLFANIMAGHTIILALTCLIFITASMGVIINYSMTVVSVVFCIFMNCLELFVACLQAYIFTLLSASYIGMARIKD</sequence>
<dbReference type="InterPro" id="IPR035908">
    <property type="entry name" value="F0_ATP_A_sf"/>
</dbReference>
<keyword evidence="7 11" id="KW-1133">Transmembrane helix</keyword>
<comment type="caution">
    <text evidence="14">The sequence shown here is derived from an EMBL/GenBank/DDBJ whole genome shotgun (WGS) entry which is preliminary data.</text>
</comment>
<evidence type="ECO:0000256" key="12">
    <source>
        <dbReference type="RuleBase" id="RU000483"/>
    </source>
</evidence>
<dbReference type="RefSeq" id="WP_243324196.1">
    <property type="nucleotide sequence ID" value="NZ_JAKZMM010000013.1"/>
</dbReference>
<proteinExistence type="inferred from homology"/>
<dbReference type="PANTHER" id="PTHR11410:SF0">
    <property type="entry name" value="ATP SYNTHASE SUBUNIT A"/>
    <property type="match status" value="1"/>
</dbReference>
<keyword evidence="13" id="KW-0732">Signal</keyword>
<feature type="transmembrane region" description="Helical" evidence="11">
    <location>
        <begin position="309"/>
        <end position="342"/>
    </location>
</feature>
<dbReference type="Pfam" id="PF00119">
    <property type="entry name" value="ATP-synt_A"/>
    <property type="match status" value="1"/>
</dbReference>
<comment type="subcellular location">
    <subcellularLocation>
        <location evidence="11 12">Cell membrane</location>
        <topology evidence="11 12">Multi-pass membrane protein</topology>
    </subcellularLocation>
    <subcellularLocation>
        <location evidence="1">Membrane</location>
        <topology evidence="1">Multi-pass membrane protein</topology>
    </subcellularLocation>
</comment>
<dbReference type="PRINTS" id="PR00123">
    <property type="entry name" value="ATPASEA"/>
</dbReference>
<dbReference type="PANTHER" id="PTHR11410">
    <property type="entry name" value="ATP SYNTHASE SUBUNIT A"/>
    <property type="match status" value="1"/>
</dbReference>